<dbReference type="OrthoDB" id="9806189at2"/>
<protein>
    <submittedName>
        <fullName evidence="2">Quinol monooxygenase YgiN</fullName>
    </submittedName>
</protein>
<evidence type="ECO:0000259" key="1">
    <source>
        <dbReference type="PROSITE" id="PS51725"/>
    </source>
</evidence>
<keyword evidence="2" id="KW-0560">Oxidoreductase</keyword>
<keyword evidence="2" id="KW-0503">Monooxygenase</keyword>
<dbReference type="SUPFAM" id="SSF54909">
    <property type="entry name" value="Dimeric alpha+beta barrel"/>
    <property type="match status" value="1"/>
</dbReference>
<dbReference type="InterPro" id="IPR050744">
    <property type="entry name" value="AI-2_Isomerase_LsrG"/>
</dbReference>
<name>A0A420BLE8_SPHD1</name>
<organism evidence="2 3">
    <name type="scientific">Sphingobacterium detergens</name>
    <dbReference type="NCBI Taxonomy" id="1145106"/>
    <lineage>
        <taxon>Bacteria</taxon>
        <taxon>Pseudomonadati</taxon>
        <taxon>Bacteroidota</taxon>
        <taxon>Sphingobacteriia</taxon>
        <taxon>Sphingobacteriales</taxon>
        <taxon>Sphingobacteriaceae</taxon>
        <taxon>Sphingobacterium</taxon>
    </lineage>
</organism>
<dbReference type="Proteomes" id="UP000286246">
    <property type="component" value="Unassembled WGS sequence"/>
</dbReference>
<reference evidence="2 3" key="1">
    <citation type="submission" date="2018-09" db="EMBL/GenBank/DDBJ databases">
        <title>Genomic Encyclopedia of Type Strains, Phase III (KMG-III): the genomes of soil and plant-associated and newly described type strains.</title>
        <authorList>
            <person name="Whitman W."/>
        </authorList>
    </citation>
    <scope>NUCLEOTIDE SEQUENCE [LARGE SCALE GENOMIC DNA]</scope>
    <source>
        <strain evidence="2 3">CECT 7938</strain>
    </source>
</reference>
<dbReference type="InterPro" id="IPR011008">
    <property type="entry name" value="Dimeric_a/b-barrel"/>
</dbReference>
<dbReference type="PANTHER" id="PTHR33336:SF3">
    <property type="entry name" value="ABM DOMAIN-CONTAINING PROTEIN"/>
    <property type="match status" value="1"/>
</dbReference>
<proteinExistence type="predicted"/>
<dbReference type="Gene3D" id="3.30.70.100">
    <property type="match status" value="1"/>
</dbReference>
<comment type="caution">
    <text evidence="2">The sequence shown here is derived from an EMBL/GenBank/DDBJ whole genome shotgun (WGS) entry which is preliminary data.</text>
</comment>
<dbReference type="InterPro" id="IPR007138">
    <property type="entry name" value="ABM_dom"/>
</dbReference>
<dbReference type="EMBL" id="RAPY01000001">
    <property type="protein sequence ID" value="RKE57435.1"/>
    <property type="molecule type" value="Genomic_DNA"/>
</dbReference>
<dbReference type="PROSITE" id="PS51725">
    <property type="entry name" value="ABM"/>
    <property type="match status" value="1"/>
</dbReference>
<accession>A0A420BLE8</accession>
<dbReference type="AlphaFoldDB" id="A0A420BLE8"/>
<dbReference type="GO" id="GO:0004497">
    <property type="term" value="F:monooxygenase activity"/>
    <property type="evidence" value="ECO:0007669"/>
    <property type="project" value="UniProtKB-KW"/>
</dbReference>
<dbReference type="Pfam" id="PF03992">
    <property type="entry name" value="ABM"/>
    <property type="match status" value="1"/>
</dbReference>
<keyword evidence="3" id="KW-1185">Reference proteome</keyword>
<gene>
    <name evidence="2" type="ORF">DFQ12_2323</name>
</gene>
<dbReference type="PANTHER" id="PTHR33336">
    <property type="entry name" value="QUINOL MONOOXYGENASE YGIN-RELATED"/>
    <property type="match status" value="1"/>
</dbReference>
<evidence type="ECO:0000313" key="3">
    <source>
        <dbReference type="Proteomes" id="UP000286246"/>
    </source>
</evidence>
<feature type="domain" description="ABM" evidence="1">
    <location>
        <begin position="3"/>
        <end position="92"/>
    </location>
</feature>
<sequence length="96" mass="11390">MKIYITAILKANPVFRIEVMHTLQHMVEESRKEAACMQYDLHQLAEDENQFIFYEIWESQAGLDAHNQQPYILAFGRMVEEKLQETPQIYLMEKIA</sequence>
<evidence type="ECO:0000313" key="2">
    <source>
        <dbReference type="EMBL" id="RKE57435.1"/>
    </source>
</evidence>
<dbReference type="RefSeq" id="WP_120258998.1">
    <property type="nucleotide sequence ID" value="NZ_RAPY01000001.1"/>
</dbReference>